<protein>
    <recommendedName>
        <fullName evidence="10">Odorant receptor</fullName>
    </recommendedName>
</protein>
<dbReference type="EMBL" id="KT381571">
    <property type="protein sequence ID" value="ALR72577.1"/>
    <property type="molecule type" value="mRNA"/>
</dbReference>
<dbReference type="Pfam" id="PF02949">
    <property type="entry name" value="7tm_6"/>
    <property type="match status" value="1"/>
</dbReference>
<evidence type="ECO:0000256" key="3">
    <source>
        <dbReference type="ARBA" id="ARBA00022606"/>
    </source>
</evidence>
<feature type="transmembrane region" description="Helical" evidence="10">
    <location>
        <begin position="315"/>
        <end position="335"/>
    </location>
</feature>
<evidence type="ECO:0000256" key="10">
    <source>
        <dbReference type="RuleBase" id="RU351113"/>
    </source>
</evidence>
<accession>A0A0S3J3H8</accession>
<reference evidence="11" key="2">
    <citation type="submission" date="2015-08" db="EMBL/GenBank/DDBJ databases">
        <authorList>
            <person name="Babu N.S."/>
            <person name="Beckwith C.J."/>
            <person name="Beseler K.G."/>
            <person name="Brison A."/>
            <person name="Carone J.V."/>
            <person name="Caskin T.P."/>
            <person name="Diamond M."/>
            <person name="Durham M.E."/>
            <person name="Foxe J.M."/>
            <person name="Go M."/>
            <person name="Henderson B.A."/>
            <person name="Jones I.B."/>
            <person name="McGettigan J.A."/>
            <person name="Micheletti S.J."/>
            <person name="Nasrallah M.E."/>
            <person name="Ortiz D."/>
            <person name="Piller C.R."/>
            <person name="Privatt S.R."/>
            <person name="Schneider S.L."/>
            <person name="Sharp S."/>
            <person name="Smith T.C."/>
            <person name="Stanton J.D."/>
            <person name="Ullery H.E."/>
            <person name="Wilson R.J."/>
            <person name="Serrano M.G."/>
            <person name="Buck G."/>
            <person name="Lee V."/>
            <person name="Wang Y."/>
            <person name="Carvalho R."/>
            <person name="Voegtly L."/>
            <person name="Shi R."/>
            <person name="Duckworth R."/>
            <person name="Johnson A."/>
            <person name="Loviza R."/>
            <person name="Walstead R."/>
            <person name="Shah Z."/>
            <person name="Kiflezghi M."/>
            <person name="Wade K."/>
            <person name="Ball S.L."/>
            <person name="Bradley K.W."/>
            <person name="Asai D.J."/>
            <person name="Bowman C.A."/>
            <person name="Russell D.A."/>
            <person name="Pope W.H."/>
            <person name="Jacobs-Sera D."/>
            <person name="Hendrix R.W."/>
            <person name="Hatfull G.F."/>
        </authorList>
    </citation>
    <scope>NUCLEOTIDE SEQUENCE</scope>
</reference>
<keyword evidence="7 10" id="KW-0472">Membrane</keyword>
<evidence type="ECO:0000256" key="7">
    <source>
        <dbReference type="ARBA" id="ARBA00023136"/>
    </source>
</evidence>
<feature type="transmembrane region" description="Helical" evidence="10">
    <location>
        <begin position="160"/>
        <end position="182"/>
    </location>
</feature>
<evidence type="ECO:0000256" key="2">
    <source>
        <dbReference type="ARBA" id="ARBA00022475"/>
    </source>
</evidence>
<organism evidence="11">
    <name type="scientific">Colaphellus bowringi</name>
    <dbReference type="NCBI Taxonomy" id="561076"/>
    <lineage>
        <taxon>Eukaryota</taxon>
        <taxon>Metazoa</taxon>
        <taxon>Ecdysozoa</taxon>
        <taxon>Arthropoda</taxon>
        <taxon>Hexapoda</taxon>
        <taxon>Insecta</taxon>
        <taxon>Pterygota</taxon>
        <taxon>Neoptera</taxon>
        <taxon>Endopterygota</taxon>
        <taxon>Coleoptera</taxon>
        <taxon>Polyphaga</taxon>
        <taxon>Cucujiformia</taxon>
        <taxon>Chrysomeloidea</taxon>
        <taxon>Chrysomelidae</taxon>
        <taxon>Chrysomelinae</taxon>
        <taxon>Chrysomelini</taxon>
        <taxon>Colaphellus</taxon>
    </lineage>
</organism>
<keyword evidence="5 10" id="KW-0552">Olfaction</keyword>
<sequence>MTFFFKIKGLSPPKTTAVKIIYLSLALPHILMCTFVLILSEWMAFALSQQTFKERMFNMSVATLDTILVFRTTVWAFNKAKLDEIRAIITRKSFNFRCFDLLKVGCEQVLTVGRTKEVEKERGLSCKEIKQLWQKAKFVTEKKCNEMDVFRKELMLNTRLLCCFIHLAITIISVLTYTLSFVNDFTNDTYEAYNPILNRTSLYRKFQYPLYLPFDTSFDGYYWLAYFYNCYAHLGNIITFLPIETTLTCSLIHLISQTAVLKEAFKYVDENNFGYQSFGEASIIKEIRIVKCINEIQEIYRAVELLENLCNVQLMVQYGFATFLLCSICYVIPLVENTMEGICCLIFFAASLGQIFTFSYCCHTLALELQAIGVSVYNLDWTNYPSKLKRTLNISILRTQKPANLTAGKIIVIDLLFFIQVVQKSYSFYTLITKTN</sequence>
<keyword evidence="6 10" id="KW-1133">Transmembrane helix</keyword>
<dbReference type="GO" id="GO:0007165">
    <property type="term" value="P:signal transduction"/>
    <property type="evidence" value="ECO:0007669"/>
    <property type="project" value="UniProtKB-KW"/>
</dbReference>
<feature type="transmembrane region" description="Helical" evidence="10">
    <location>
        <begin position="342"/>
        <end position="360"/>
    </location>
</feature>
<reference evidence="11" key="1">
    <citation type="journal article" date="2015" name="BMC Genomics">
        <title>Candidate chemosensory genes identified in Colaphellus bowringi by antennal transcriptome analysis.</title>
        <authorList>
            <person name="Li X.M."/>
            <person name="Zhu X.Y."/>
            <person name="Wang Z.Q."/>
            <person name="Wang Y."/>
            <person name="He P."/>
            <person name="Chen G."/>
            <person name="Sun L."/>
            <person name="Deng D.G."/>
            <person name="Zhang Y.N."/>
        </authorList>
    </citation>
    <scope>NUCLEOTIDE SEQUENCE</scope>
</reference>
<dbReference type="PANTHER" id="PTHR21137">
    <property type="entry name" value="ODORANT RECEPTOR"/>
    <property type="match status" value="1"/>
</dbReference>
<dbReference type="GO" id="GO:0004984">
    <property type="term" value="F:olfactory receptor activity"/>
    <property type="evidence" value="ECO:0007669"/>
    <property type="project" value="InterPro"/>
</dbReference>
<dbReference type="InterPro" id="IPR004117">
    <property type="entry name" value="7tm6_olfct_rcpt"/>
</dbReference>
<dbReference type="PANTHER" id="PTHR21137:SF35">
    <property type="entry name" value="ODORANT RECEPTOR 19A-RELATED"/>
    <property type="match status" value="1"/>
</dbReference>
<dbReference type="GO" id="GO:0005549">
    <property type="term" value="F:odorant binding"/>
    <property type="evidence" value="ECO:0007669"/>
    <property type="project" value="InterPro"/>
</dbReference>
<evidence type="ECO:0000256" key="4">
    <source>
        <dbReference type="ARBA" id="ARBA00022692"/>
    </source>
</evidence>
<dbReference type="AlphaFoldDB" id="A0A0S3J3H8"/>
<name>A0A0S3J3H8_9CUCU</name>
<evidence type="ECO:0000313" key="11">
    <source>
        <dbReference type="EMBL" id="ALR72577.1"/>
    </source>
</evidence>
<keyword evidence="3 10" id="KW-0716">Sensory transduction</keyword>
<evidence type="ECO:0000256" key="9">
    <source>
        <dbReference type="ARBA" id="ARBA00023224"/>
    </source>
</evidence>
<dbReference type="GO" id="GO:0005886">
    <property type="term" value="C:plasma membrane"/>
    <property type="evidence" value="ECO:0007669"/>
    <property type="project" value="UniProtKB-SubCell"/>
</dbReference>
<evidence type="ECO:0000256" key="5">
    <source>
        <dbReference type="ARBA" id="ARBA00022725"/>
    </source>
</evidence>
<evidence type="ECO:0000256" key="1">
    <source>
        <dbReference type="ARBA" id="ARBA00004651"/>
    </source>
</evidence>
<evidence type="ECO:0000256" key="6">
    <source>
        <dbReference type="ARBA" id="ARBA00022989"/>
    </source>
</evidence>
<feature type="transmembrane region" description="Helical" evidence="10">
    <location>
        <begin position="20"/>
        <end position="47"/>
    </location>
</feature>
<comment type="similarity">
    <text evidence="10">Belongs to the insect chemoreceptor superfamily. Heteromeric odorant receptor channel (TC 1.A.69) family.</text>
</comment>
<keyword evidence="4 10" id="KW-0812">Transmembrane</keyword>
<keyword evidence="2" id="KW-1003">Cell membrane</keyword>
<keyword evidence="8 10" id="KW-0675">Receptor</keyword>
<proteinExistence type="evidence at transcript level"/>
<keyword evidence="9 10" id="KW-0807">Transducer</keyword>
<comment type="caution">
    <text evidence="10">Lacks conserved residue(s) required for the propagation of feature annotation.</text>
</comment>
<evidence type="ECO:0000256" key="8">
    <source>
        <dbReference type="ARBA" id="ARBA00023170"/>
    </source>
</evidence>
<comment type="subcellular location">
    <subcellularLocation>
        <location evidence="1 10">Cell membrane</location>
        <topology evidence="1 10">Multi-pass membrane protein</topology>
    </subcellularLocation>
</comment>